<accession>A0ACB7UD21</accession>
<gene>
    <name evidence="1" type="ORF">IHE45_17G070900</name>
</gene>
<keyword evidence="2" id="KW-1185">Reference proteome</keyword>
<dbReference type="Proteomes" id="UP000827976">
    <property type="component" value="Chromosome 17"/>
</dbReference>
<evidence type="ECO:0000313" key="2">
    <source>
        <dbReference type="Proteomes" id="UP000827976"/>
    </source>
</evidence>
<proteinExistence type="predicted"/>
<comment type="caution">
    <text evidence="1">The sequence shown here is derived from an EMBL/GenBank/DDBJ whole genome shotgun (WGS) entry which is preliminary data.</text>
</comment>
<dbReference type="EMBL" id="CM037027">
    <property type="protein sequence ID" value="KAH7658188.1"/>
    <property type="molecule type" value="Genomic_DNA"/>
</dbReference>
<sequence>MTFVSLARLLEMENITGTGIAPLYYERLVDVLAKGEVEARQLKAHLNELIPSFEFCKASLERIHFALNEAISIAKVSMPENCLPSVWLNSTSSLDSPSSDSSDHKDMPQKRKSLPKRSNKVRVNPGTMDAPLDDGHSWRKYGQKDILGAKYPRAYYRCTHRITQGCLATKQVQRSDSDPSIFDVIYRGEHSCSKKTKPKAASSSSQENKQDFFSFNTGVKIEGNEHERTSSSVCFPSSQVLTCLSSMDNHVMGNDCFSVSPCIDNHQQTNESELNDIFFTSMTSASNSSVVDIHDFMDYNPFDPKFFH</sequence>
<organism evidence="1 2">
    <name type="scientific">Dioscorea alata</name>
    <name type="common">Purple yam</name>
    <dbReference type="NCBI Taxonomy" id="55571"/>
    <lineage>
        <taxon>Eukaryota</taxon>
        <taxon>Viridiplantae</taxon>
        <taxon>Streptophyta</taxon>
        <taxon>Embryophyta</taxon>
        <taxon>Tracheophyta</taxon>
        <taxon>Spermatophyta</taxon>
        <taxon>Magnoliopsida</taxon>
        <taxon>Liliopsida</taxon>
        <taxon>Dioscoreales</taxon>
        <taxon>Dioscoreaceae</taxon>
        <taxon>Dioscorea</taxon>
    </lineage>
</organism>
<evidence type="ECO:0000313" key="1">
    <source>
        <dbReference type="EMBL" id="KAH7658188.1"/>
    </source>
</evidence>
<name>A0ACB7UD21_DIOAL</name>
<reference evidence="2" key="1">
    <citation type="journal article" date="2022" name="Nat. Commun.">
        <title>Chromosome evolution and the genetic basis of agronomically important traits in greater yam.</title>
        <authorList>
            <person name="Bredeson J.V."/>
            <person name="Lyons J.B."/>
            <person name="Oniyinde I.O."/>
            <person name="Okereke N.R."/>
            <person name="Kolade O."/>
            <person name="Nnabue I."/>
            <person name="Nwadili C.O."/>
            <person name="Hribova E."/>
            <person name="Parker M."/>
            <person name="Nwogha J."/>
            <person name="Shu S."/>
            <person name="Carlson J."/>
            <person name="Kariba R."/>
            <person name="Muthemba S."/>
            <person name="Knop K."/>
            <person name="Barton G.J."/>
            <person name="Sherwood A.V."/>
            <person name="Lopez-Montes A."/>
            <person name="Asiedu R."/>
            <person name="Jamnadass R."/>
            <person name="Muchugi A."/>
            <person name="Goodstein D."/>
            <person name="Egesi C.N."/>
            <person name="Featherston J."/>
            <person name="Asfaw A."/>
            <person name="Simpson G.G."/>
            <person name="Dolezel J."/>
            <person name="Hendre P.S."/>
            <person name="Van Deynze A."/>
            <person name="Kumar P.L."/>
            <person name="Obidiegwu J.E."/>
            <person name="Bhattacharjee R."/>
            <person name="Rokhsar D.S."/>
        </authorList>
    </citation>
    <scope>NUCLEOTIDE SEQUENCE [LARGE SCALE GENOMIC DNA]</scope>
    <source>
        <strain evidence="2">cv. TDa95/00328</strain>
    </source>
</reference>
<protein>
    <submittedName>
        <fullName evidence="1">WRKY domain-containing protein</fullName>
    </submittedName>
</protein>